<dbReference type="Gene3D" id="2.40.50.140">
    <property type="entry name" value="Nucleic acid-binding proteins"/>
    <property type="match status" value="1"/>
</dbReference>
<evidence type="ECO:0000256" key="9">
    <source>
        <dbReference type="ARBA" id="ARBA00022723"/>
    </source>
</evidence>
<dbReference type="Proteomes" id="UP000533598">
    <property type="component" value="Unassembled WGS sequence"/>
</dbReference>
<keyword evidence="21" id="KW-0460">Magnesium</keyword>
<keyword evidence="9 21" id="KW-0479">Metal-binding</keyword>
<evidence type="ECO:0000256" key="2">
    <source>
        <dbReference type="ARBA" id="ARBA00005270"/>
    </source>
</evidence>
<dbReference type="CDD" id="cd04322">
    <property type="entry name" value="LysRS_N"/>
    <property type="match status" value="1"/>
</dbReference>
<feature type="transmembrane region" description="Helical" evidence="22">
    <location>
        <begin position="141"/>
        <end position="161"/>
    </location>
</feature>
<proteinExistence type="inferred from homology"/>
<dbReference type="PRINTS" id="PR00982">
    <property type="entry name" value="TRNASYNTHLYS"/>
</dbReference>
<feature type="transmembrane region" description="Helical" evidence="22">
    <location>
        <begin position="173"/>
        <end position="195"/>
    </location>
</feature>
<dbReference type="NCBIfam" id="NF002821">
    <property type="entry name" value="PRK02983.1"/>
    <property type="match status" value="1"/>
</dbReference>
<dbReference type="HAMAP" id="MF_00252">
    <property type="entry name" value="Lys_tRNA_synth_class2"/>
    <property type="match status" value="1"/>
</dbReference>
<evidence type="ECO:0000256" key="19">
    <source>
        <dbReference type="ARBA" id="ARBA00047540"/>
    </source>
</evidence>
<keyword evidence="16" id="KW-0046">Antibiotic resistance</keyword>
<evidence type="ECO:0000256" key="8">
    <source>
        <dbReference type="ARBA" id="ARBA00022692"/>
    </source>
</evidence>
<dbReference type="InterPro" id="IPR002313">
    <property type="entry name" value="Lys-tRNA-ligase_II"/>
</dbReference>
<feature type="binding site" evidence="21">
    <location>
        <position position="1043"/>
    </location>
    <ligand>
        <name>Mg(2+)</name>
        <dbReference type="ChEBI" id="CHEBI:18420"/>
        <label>1</label>
    </ligand>
</feature>
<dbReference type="Pfam" id="PF01336">
    <property type="entry name" value="tRNA_anti-codon"/>
    <property type="match status" value="1"/>
</dbReference>
<evidence type="ECO:0000256" key="22">
    <source>
        <dbReference type="SAM" id="Phobius"/>
    </source>
</evidence>
<evidence type="ECO:0000256" key="12">
    <source>
        <dbReference type="ARBA" id="ARBA00022917"/>
    </source>
</evidence>
<feature type="binding site" evidence="21">
    <location>
        <position position="1043"/>
    </location>
    <ligand>
        <name>Mg(2+)</name>
        <dbReference type="ChEBI" id="CHEBI:18420"/>
        <label>2</label>
    </ligand>
</feature>
<dbReference type="InterPro" id="IPR018149">
    <property type="entry name" value="Lys-tRNA-synth_II_C"/>
</dbReference>
<dbReference type="GO" id="GO:0005829">
    <property type="term" value="C:cytosol"/>
    <property type="evidence" value="ECO:0007669"/>
    <property type="project" value="TreeGrafter"/>
</dbReference>
<dbReference type="PANTHER" id="PTHR42918:SF15">
    <property type="entry name" value="LYSINE--TRNA LIGASE, CHLOROPLASTIC_MITOCHONDRIAL"/>
    <property type="match status" value="1"/>
</dbReference>
<keyword evidence="15 21" id="KW-0030">Aminoacyl-tRNA synthetase</keyword>
<dbReference type="GO" id="GO:0004824">
    <property type="term" value="F:lysine-tRNA ligase activity"/>
    <property type="evidence" value="ECO:0007669"/>
    <property type="project" value="UniProtKB-UniRule"/>
</dbReference>
<evidence type="ECO:0000256" key="15">
    <source>
        <dbReference type="ARBA" id="ARBA00023146"/>
    </source>
</evidence>
<evidence type="ECO:0000256" key="1">
    <source>
        <dbReference type="ARBA" id="ARBA00004651"/>
    </source>
</evidence>
<reference evidence="24 25" key="1">
    <citation type="submission" date="2020-08" db="EMBL/GenBank/DDBJ databases">
        <title>Sequencing the genomes of 1000 actinobacteria strains.</title>
        <authorList>
            <person name="Klenk H.-P."/>
        </authorList>
    </citation>
    <scope>NUCLEOTIDE SEQUENCE [LARGE SCALE GENOMIC DNA]</scope>
    <source>
        <strain evidence="24 25">DSM 44230</strain>
    </source>
</reference>
<dbReference type="InterPro" id="IPR004364">
    <property type="entry name" value="Aa-tRNA-synt_II"/>
</dbReference>
<evidence type="ECO:0000256" key="7">
    <source>
        <dbReference type="ARBA" id="ARBA00022679"/>
    </source>
</evidence>
<feature type="binding site" evidence="21">
    <location>
        <position position="1036"/>
    </location>
    <ligand>
        <name>Mg(2+)</name>
        <dbReference type="ChEBI" id="CHEBI:18420"/>
        <label>1</label>
    </ligand>
</feature>
<dbReference type="GO" id="GO:0006629">
    <property type="term" value="P:lipid metabolic process"/>
    <property type="evidence" value="ECO:0007669"/>
    <property type="project" value="UniProtKB-KW"/>
</dbReference>
<evidence type="ECO:0000256" key="18">
    <source>
        <dbReference type="ARBA" id="ARBA00024681"/>
    </source>
</evidence>
<dbReference type="GO" id="GO:0000049">
    <property type="term" value="F:tRNA binding"/>
    <property type="evidence" value="ECO:0007669"/>
    <property type="project" value="TreeGrafter"/>
</dbReference>
<evidence type="ECO:0000259" key="23">
    <source>
        <dbReference type="PROSITE" id="PS50862"/>
    </source>
</evidence>
<keyword evidence="14" id="KW-0443">Lipid metabolism</keyword>
<dbReference type="InterPro" id="IPR004365">
    <property type="entry name" value="NA-bd_OB_tRNA"/>
</dbReference>
<dbReference type="NCBIfam" id="NF001756">
    <property type="entry name" value="PRK00484.1"/>
    <property type="match status" value="1"/>
</dbReference>
<dbReference type="EMBL" id="JACHMH010000001">
    <property type="protein sequence ID" value="MBB4676588.1"/>
    <property type="molecule type" value="Genomic_DNA"/>
</dbReference>
<evidence type="ECO:0000256" key="14">
    <source>
        <dbReference type="ARBA" id="ARBA00023098"/>
    </source>
</evidence>
<keyword evidence="12 21" id="KW-0648">Protein biosynthesis</keyword>
<dbReference type="GO" id="GO:0000287">
    <property type="term" value="F:magnesium ion binding"/>
    <property type="evidence" value="ECO:0007669"/>
    <property type="project" value="UniProtKB-UniRule"/>
</dbReference>
<evidence type="ECO:0000256" key="11">
    <source>
        <dbReference type="ARBA" id="ARBA00022840"/>
    </source>
</evidence>
<evidence type="ECO:0000256" key="4">
    <source>
        <dbReference type="ARBA" id="ARBA00009968"/>
    </source>
</evidence>
<dbReference type="GO" id="GO:0050071">
    <property type="term" value="F:phosphatidylglycerol lysyltransferase activity"/>
    <property type="evidence" value="ECO:0007669"/>
    <property type="project" value="UniProtKB-EC"/>
</dbReference>
<protein>
    <recommendedName>
        <fullName evidence="21">Lysine--tRNA ligase</fullName>
        <ecNumber evidence="21">6.1.1.6</ecNumber>
    </recommendedName>
    <alternativeName>
        <fullName evidence="21">Lysyl-tRNA synthetase</fullName>
        <shortName evidence="21">LysRS</shortName>
    </alternativeName>
</protein>
<accession>A0A7W7C8P5</accession>
<gene>
    <name evidence="21" type="primary">lysS</name>
    <name evidence="24" type="ORF">HNR67_002706</name>
</gene>
<keyword evidence="21" id="KW-0963">Cytoplasm</keyword>
<keyword evidence="6 21" id="KW-0436">Ligase</keyword>
<keyword evidence="7" id="KW-0808">Transferase</keyword>
<evidence type="ECO:0000256" key="13">
    <source>
        <dbReference type="ARBA" id="ARBA00022989"/>
    </source>
</evidence>
<evidence type="ECO:0000313" key="25">
    <source>
        <dbReference type="Proteomes" id="UP000533598"/>
    </source>
</evidence>
<dbReference type="InterPro" id="IPR044136">
    <property type="entry name" value="Lys-tRNA-ligase_II_N"/>
</dbReference>
<dbReference type="NCBIfam" id="TIGR00499">
    <property type="entry name" value="lysS_bact"/>
    <property type="match status" value="1"/>
</dbReference>
<comment type="similarity">
    <text evidence="3 21">Belongs to the class-II aminoacyl-tRNA synthetase family.</text>
</comment>
<keyword evidence="10 21" id="KW-0547">Nucleotide-binding</keyword>
<evidence type="ECO:0000256" key="17">
    <source>
        <dbReference type="ARBA" id="ARBA00023268"/>
    </source>
</evidence>
<comment type="function">
    <text evidence="18">Catalyzes the production of L-lysyl-tRNA(Lys)transfer and the transfer of a lysyl group from L-lysyl-tRNA(Lys) to membrane-bound phosphatidylglycerol (PG), which produces lysylphosphatidylglycerol (LPG), one of the components of the bacterial membrane with a positive net charge. LPG synthesis contributes to the resistance to cationic antimicrobial peptides (CAMPs) and likely protects M.tuberculosis against the CAMPs produced by competiting microorganisms (bacteriocins). In fact, the modification of anionic phosphatidylglycerol with positively charged L-lysine results in repulsion of the peptides.</text>
</comment>
<dbReference type="Gene3D" id="3.30.930.10">
    <property type="entry name" value="Bira Bifunctional Protein, Domain 2"/>
    <property type="match status" value="1"/>
</dbReference>
<dbReference type="InterPro" id="IPR045864">
    <property type="entry name" value="aa-tRNA-synth_II/BPL/LPL"/>
</dbReference>
<comment type="cofactor">
    <cofactor evidence="21">
        <name>Mg(2+)</name>
        <dbReference type="ChEBI" id="CHEBI:18420"/>
    </cofactor>
    <text evidence="21">Binds 3 Mg(2+) ions per subunit.</text>
</comment>
<feature type="transmembrane region" description="Helical" evidence="22">
    <location>
        <begin position="69"/>
        <end position="90"/>
    </location>
</feature>
<dbReference type="GO" id="GO:0006430">
    <property type="term" value="P:lysyl-tRNA aminoacylation"/>
    <property type="evidence" value="ECO:0007669"/>
    <property type="project" value="UniProtKB-UniRule"/>
</dbReference>
<keyword evidence="13 22" id="KW-1133">Transmembrane helix</keyword>
<dbReference type="PANTHER" id="PTHR42918">
    <property type="entry name" value="LYSYL-TRNA SYNTHETASE"/>
    <property type="match status" value="1"/>
</dbReference>
<dbReference type="RefSeq" id="WP_312987185.1">
    <property type="nucleotide sequence ID" value="NZ_BAAAUI010000015.1"/>
</dbReference>
<evidence type="ECO:0000256" key="20">
    <source>
        <dbReference type="ARBA" id="ARBA00048573"/>
    </source>
</evidence>
<comment type="subunit">
    <text evidence="21">Homodimer.</text>
</comment>
<comment type="subcellular location">
    <subcellularLocation>
        <location evidence="1">Cell membrane</location>
        <topology evidence="1">Multi-pass membrane protein</topology>
    </subcellularLocation>
    <subcellularLocation>
        <location evidence="21">Cytoplasm</location>
    </subcellularLocation>
</comment>
<dbReference type="InterPro" id="IPR024320">
    <property type="entry name" value="LPG_synthase_C"/>
</dbReference>
<feature type="domain" description="Aminoacyl-transfer RNA synthetases class-II family profile" evidence="23">
    <location>
        <begin position="801"/>
        <end position="1119"/>
    </location>
</feature>
<keyword evidence="17" id="KW-0511">Multifunctional enzyme</keyword>
<comment type="similarity">
    <text evidence="4">In the C-terminal section; belongs to the class-II aminoacyl-tRNA synthetase family.</text>
</comment>
<sequence>MSRHTVDEAAIRTALPRWQSRTAGIVATVVQLSVLSCLLLFTVTDLHGDVAEDDYNAPVVLAGEVFNALGLPVEANMVIMLVLAVLGAALRRRKRAALWALLLFQLINLTITLTVLLLDWLFPQALDMQLDLVDGLAGDIWWRPLVTVAISVFLLLLIPAFPARLAIGAWRRALAMLGSGMVLVVWIGWGLTHLYPVSAFEPTDRLLWVLNQVTGEIPPARQLGVVDGPGSLSVTLSLLSAVALGYALAVFFRGVRTQRLMSPAEELRLRELLAEHGERDSLGYFATRRDKSVLFAPNAQAAVTYRVLGGTSLASGDPLGDPDYWPQAIHAWLAEARRYGWVPGVLGASEDGAHAYAAAGLKVLEIGDEAILEVRDFSLTGRHRRAVRQAVSRLERAGYTARIRRHGEIPPHELGKLVDLAQEWRGEGSERGFSMALGRLDDASDGRCVMVEAYDAGGKLRGLLSFVPWGRTGLSLDLMRRDRQAENGLNEFLVSELAAASGRLGVQRISLNFAMFRAVFEEGAQLGAGPVLRLWKRVLSLFSRVFQLESLYRANAKYGPRWEPRYVCFPGSRKLPRVSIVAGVAEGFLPATRSLRRNSARDLRTGEVAAEFVRQVAQIEERARTVRAPAARLPEQVRVRRRKLDRLRELGIDPYPVNFDRDRTLGEIRVAHDGLAPDSHTGVRVRVAGRVVAKRELGQLCFAVLRDLTGELQVMLAVDTLGKALLDDWKLAVDIGDQVGVIGQVVTTRRGELSVLATEWEMTAKCLHPLPDRRKGLSDPEAKVRQRYLDLAVNPDAGQMLRLRSTVIRSVRDFLHDREYLEVETPMLQAVHGGANARPFVTHINAYDMRMYLRIAPELYLKRLCVAGVDRVFELNRNFRNEGADGTHNPEFTMLEAYQAYADYDTMLRLTRELVQRAATAAYGAPIARQRDRAGKLIEHDLSGEWPVIGCYEAISTALGEEVTPDSSRAELRAHNQRAGLTVADDAGHAQLIQHLYDHLVEARTGAPVFYRDFPAEGSPLTRRHRVDPRLAERWDLVAFGSEIGTAYSELTDPVEQRDRLEAQSLRAASGDVEAMELDEDFLRALEYGMPPTGGLGIGVDRLLMMLSGASIRQTVLFPFARPLGRRR</sequence>
<evidence type="ECO:0000313" key="24">
    <source>
        <dbReference type="EMBL" id="MBB4676588.1"/>
    </source>
</evidence>
<evidence type="ECO:0000256" key="3">
    <source>
        <dbReference type="ARBA" id="ARBA00008226"/>
    </source>
</evidence>
<dbReference type="FunFam" id="2.40.50.140:FF:000024">
    <property type="entry name" value="Lysine--tRNA ligase"/>
    <property type="match status" value="1"/>
</dbReference>
<organism evidence="24 25">
    <name type="scientific">Crossiella cryophila</name>
    <dbReference type="NCBI Taxonomy" id="43355"/>
    <lineage>
        <taxon>Bacteria</taxon>
        <taxon>Bacillati</taxon>
        <taxon>Actinomycetota</taxon>
        <taxon>Actinomycetes</taxon>
        <taxon>Pseudonocardiales</taxon>
        <taxon>Pseudonocardiaceae</taxon>
        <taxon>Crossiella</taxon>
    </lineage>
</organism>
<dbReference type="GO" id="GO:0005886">
    <property type="term" value="C:plasma membrane"/>
    <property type="evidence" value="ECO:0007669"/>
    <property type="project" value="UniProtKB-SubCell"/>
</dbReference>
<keyword evidence="22" id="KW-0472">Membrane</keyword>
<dbReference type="GO" id="GO:0046677">
    <property type="term" value="P:response to antibiotic"/>
    <property type="evidence" value="ECO:0007669"/>
    <property type="project" value="UniProtKB-KW"/>
</dbReference>
<name>A0A7W7C8P5_9PSEU</name>
<comment type="catalytic activity">
    <reaction evidence="20 21">
        <text>tRNA(Lys) + L-lysine + ATP = L-lysyl-tRNA(Lys) + AMP + diphosphate</text>
        <dbReference type="Rhea" id="RHEA:20792"/>
        <dbReference type="Rhea" id="RHEA-COMP:9696"/>
        <dbReference type="Rhea" id="RHEA-COMP:9697"/>
        <dbReference type="ChEBI" id="CHEBI:30616"/>
        <dbReference type="ChEBI" id="CHEBI:32551"/>
        <dbReference type="ChEBI" id="CHEBI:33019"/>
        <dbReference type="ChEBI" id="CHEBI:78442"/>
        <dbReference type="ChEBI" id="CHEBI:78529"/>
        <dbReference type="ChEBI" id="CHEBI:456215"/>
        <dbReference type="EC" id="6.1.1.6"/>
    </reaction>
</comment>
<feature type="transmembrane region" description="Helical" evidence="22">
    <location>
        <begin position="21"/>
        <end position="43"/>
    </location>
</feature>
<dbReference type="EC" id="6.1.1.6" evidence="21"/>
<dbReference type="InterPro" id="IPR012340">
    <property type="entry name" value="NA-bd_OB-fold"/>
</dbReference>
<evidence type="ECO:0000256" key="10">
    <source>
        <dbReference type="ARBA" id="ARBA00022741"/>
    </source>
</evidence>
<dbReference type="SUPFAM" id="SSF50249">
    <property type="entry name" value="Nucleic acid-binding proteins"/>
    <property type="match status" value="1"/>
</dbReference>
<comment type="caution">
    <text evidence="24">The sequence shown here is derived from an EMBL/GenBank/DDBJ whole genome shotgun (WGS) entry which is preliminary data.</text>
</comment>
<dbReference type="GO" id="GO:0005524">
    <property type="term" value="F:ATP binding"/>
    <property type="evidence" value="ECO:0007669"/>
    <property type="project" value="UniProtKB-UniRule"/>
</dbReference>
<comment type="catalytic activity">
    <reaction evidence="19">
        <text>L-lysyl-tRNA(Lys) + a 1,2-diacyl-sn-glycero-3-phospho-(1'-sn-glycerol) = a 1,2-diacyl-sn-glycero-3-phospho-1'-(3'-O-L-lysyl)-sn-glycerol + tRNA(Lys)</text>
        <dbReference type="Rhea" id="RHEA:10668"/>
        <dbReference type="Rhea" id="RHEA-COMP:9696"/>
        <dbReference type="Rhea" id="RHEA-COMP:9697"/>
        <dbReference type="ChEBI" id="CHEBI:64716"/>
        <dbReference type="ChEBI" id="CHEBI:75792"/>
        <dbReference type="ChEBI" id="CHEBI:78442"/>
        <dbReference type="ChEBI" id="CHEBI:78529"/>
        <dbReference type="EC" id="2.3.2.3"/>
    </reaction>
</comment>
<dbReference type="Pfam" id="PF00152">
    <property type="entry name" value="tRNA-synt_2"/>
    <property type="match status" value="1"/>
</dbReference>
<keyword evidence="25" id="KW-1185">Reference proteome</keyword>
<keyword evidence="5" id="KW-1003">Cell membrane</keyword>
<evidence type="ECO:0000256" key="21">
    <source>
        <dbReference type="HAMAP-Rule" id="MF_00252"/>
    </source>
</evidence>
<dbReference type="AlphaFoldDB" id="A0A7W7C8P5"/>
<keyword evidence="11 21" id="KW-0067">ATP-binding</keyword>
<keyword evidence="8 22" id="KW-0812">Transmembrane</keyword>
<dbReference type="Pfam" id="PF09924">
    <property type="entry name" value="LPG_synthase_C"/>
    <property type="match status" value="1"/>
</dbReference>
<feature type="transmembrane region" description="Helical" evidence="22">
    <location>
        <begin position="97"/>
        <end position="121"/>
    </location>
</feature>
<dbReference type="InterPro" id="IPR031553">
    <property type="entry name" value="tRNA-synt_2_TM"/>
</dbReference>
<dbReference type="Pfam" id="PF16995">
    <property type="entry name" value="tRNA-synt_2_TM"/>
    <property type="match status" value="1"/>
</dbReference>
<dbReference type="InterPro" id="IPR006195">
    <property type="entry name" value="aa-tRNA-synth_II"/>
</dbReference>
<comment type="similarity">
    <text evidence="2">In the N-terminal section; belongs to the LPG synthetase family.</text>
</comment>
<dbReference type="SUPFAM" id="SSF55681">
    <property type="entry name" value="Class II aaRS and biotin synthetases"/>
    <property type="match status" value="1"/>
</dbReference>
<evidence type="ECO:0000256" key="5">
    <source>
        <dbReference type="ARBA" id="ARBA00022475"/>
    </source>
</evidence>
<evidence type="ECO:0000256" key="6">
    <source>
        <dbReference type="ARBA" id="ARBA00022598"/>
    </source>
</evidence>
<evidence type="ECO:0000256" key="16">
    <source>
        <dbReference type="ARBA" id="ARBA00023251"/>
    </source>
</evidence>
<dbReference type="PROSITE" id="PS50862">
    <property type="entry name" value="AA_TRNA_LIGASE_II"/>
    <property type="match status" value="1"/>
</dbReference>